<dbReference type="EMBL" id="JBHTBQ010000027">
    <property type="protein sequence ID" value="MFC7420739.1"/>
    <property type="molecule type" value="Genomic_DNA"/>
</dbReference>
<protein>
    <submittedName>
        <fullName evidence="4">Alcohol dehydrogenase family protein</fullName>
    </submittedName>
</protein>
<dbReference type="SUPFAM" id="SSF51735">
    <property type="entry name" value="NAD(P)-binding Rossmann-fold domains"/>
    <property type="match status" value="1"/>
</dbReference>
<dbReference type="PANTHER" id="PTHR48106:SF18">
    <property type="entry name" value="QUINONE OXIDOREDUCTASE PIG3"/>
    <property type="match status" value="1"/>
</dbReference>
<dbReference type="Gene3D" id="3.90.180.10">
    <property type="entry name" value="Medium-chain alcohol dehydrogenases, catalytic domain"/>
    <property type="match status" value="1"/>
</dbReference>
<feature type="domain" description="Enoyl reductase (ER)" evidence="3">
    <location>
        <begin position="27"/>
        <end position="371"/>
    </location>
</feature>
<dbReference type="SUPFAM" id="SSF50129">
    <property type="entry name" value="GroES-like"/>
    <property type="match status" value="1"/>
</dbReference>
<dbReference type="CDD" id="cd08274">
    <property type="entry name" value="MDR9"/>
    <property type="match status" value="1"/>
</dbReference>
<dbReference type="InterPro" id="IPR002364">
    <property type="entry name" value="Quin_OxRdtase/zeta-crystal_CS"/>
</dbReference>
<gene>
    <name evidence="4" type="ORF">ACFQNF_12755</name>
</gene>
<organism evidence="4 5">
    <name type="scientific">Iodobacter arcticus</name>
    <dbReference type="NCBI Taxonomy" id="590593"/>
    <lineage>
        <taxon>Bacteria</taxon>
        <taxon>Pseudomonadati</taxon>
        <taxon>Pseudomonadota</taxon>
        <taxon>Betaproteobacteria</taxon>
        <taxon>Neisseriales</taxon>
        <taxon>Chitinibacteraceae</taxon>
        <taxon>Iodobacter</taxon>
    </lineage>
</organism>
<comment type="caution">
    <text evidence="4">The sequence shown here is derived from an EMBL/GenBank/DDBJ whole genome shotgun (WGS) entry which is preliminary data.</text>
</comment>
<reference evidence="5" key="1">
    <citation type="journal article" date="2019" name="Int. J. Syst. Evol. Microbiol.">
        <title>The Global Catalogue of Microorganisms (GCM) 10K type strain sequencing project: providing services to taxonomists for standard genome sequencing and annotation.</title>
        <authorList>
            <consortium name="The Broad Institute Genomics Platform"/>
            <consortium name="The Broad Institute Genome Sequencing Center for Infectious Disease"/>
            <person name="Wu L."/>
            <person name="Ma J."/>
        </authorList>
    </citation>
    <scope>NUCLEOTIDE SEQUENCE [LARGE SCALE GENOMIC DNA]</scope>
    <source>
        <strain evidence="5">CCUG 62945</strain>
    </source>
</reference>
<keyword evidence="5" id="KW-1185">Reference proteome</keyword>
<keyword evidence="1" id="KW-0521">NADP</keyword>
<evidence type="ECO:0000313" key="5">
    <source>
        <dbReference type="Proteomes" id="UP001596473"/>
    </source>
</evidence>
<keyword evidence="2" id="KW-0560">Oxidoreductase</keyword>
<dbReference type="Pfam" id="PF08240">
    <property type="entry name" value="ADH_N"/>
    <property type="match status" value="1"/>
</dbReference>
<accession>A0ABW2QYZ2</accession>
<dbReference type="InterPro" id="IPR013154">
    <property type="entry name" value="ADH-like_N"/>
</dbReference>
<evidence type="ECO:0000313" key="4">
    <source>
        <dbReference type="EMBL" id="MFC7420739.1"/>
    </source>
</evidence>
<proteinExistence type="predicted"/>
<sequence length="377" mass="41048">MINNNKDRFEIKKNDRTMKAIVTVGTGGYDMLVYKDVPMPLIDAGEVLIKVLAAGVNNTEINTRLGWYSSKITISTDKLIQTDNELTEAASEGDGGWNEGTPFPFIQGTDCCGEVVEVKDEKNKDLIGKRVLIRACIRHEGWDSMENIWMGSDFDGAFAQYVKVAATEVFPVDCDWTDAELGTIPCSFGTAENMVNRADVKEGDRVLVAGASGGVGSAVVQLAKRRGAYVIAIAEGELKIEQVKSYGADEVIACRNDALKELGKKSVDVVIDNVAGPNFPQMMEVLKRGGKFVSSGAIAGPIVELDMRVFYLKDLTLIGCTGWDEPIFTNLVSAIENGEIKPTLAKSFPLESIVEAQEEFGLKKHVGKFVLIPNHND</sequence>
<dbReference type="Pfam" id="PF00107">
    <property type="entry name" value="ADH_zinc_N"/>
    <property type="match status" value="1"/>
</dbReference>
<dbReference type="PANTHER" id="PTHR48106">
    <property type="entry name" value="QUINONE OXIDOREDUCTASE PIG3-RELATED"/>
    <property type="match status" value="1"/>
</dbReference>
<evidence type="ECO:0000256" key="1">
    <source>
        <dbReference type="ARBA" id="ARBA00022857"/>
    </source>
</evidence>
<evidence type="ECO:0000256" key="2">
    <source>
        <dbReference type="ARBA" id="ARBA00023002"/>
    </source>
</evidence>
<name>A0ABW2QYZ2_9NEIS</name>
<dbReference type="SMART" id="SM00829">
    <property type="entry name" value="PKS_ER"/>
    <property type="match status" value="1"/>
</dbReference>
<dbReference type="Proteomes" id="UP001596473">
    <property type="component" value="Unassembled WGS sequence"/>
</dbReference>
<dbReference type="PROSITE" id="PS01162">
    <property type="entry name" value="QOR_ZETA_CRYSTAL"/>
    <property type="match status" value="1"/>
</dbReference>
<dbReference type="InterPro" id="IPR036291">
    <property type="entry name" value="NAD(P)-bd_dom_sf"/>
</dbReference>
<evidence type="ECO:0000259" key="3">
    <source>
        <dbReference type="SMART" id="SM00829"/>
    </source>
</evidence>
<dbReference type="InterPro" id="IPR020843">
    <property type="entry name" value="ER"/>
</dbReference>
<dbReference type="InterPro" id="IPR011032">
    <property type="entry name" value="GroES-like_sf"/>
</dbReference>
<dbReference type="RefSeq" id="WP_380188333.1">
    <property type="nucleotide sequence ID" value="NZ_JBHTBQ010000027.1"/>
</dbReference>
<dbReference type="Gene3D" id="3.40.50.720">
    <property type="entry name" value="NAD(P)-binding Rossmann-like Domain"/>
    <property type="match status" value="1"/>
</dbReference>
<dbReference type="InterPro" id="IPR013149">
    <property type="entry name" value="ADH-like_C"/>
</dbReference>